<dbReference type="EMBL" id="QREG01000011">
    <property type="protein sequence ID" value="RED98020.1"/>
    <property type="molecule type" value="Genomic_DNA"/>
</dbReference>
<protein>
    <recommendedName>
        <fullName evidence="3">Polyketide cyclase/dehydrase/lipid transport protein</fullName>
    </recommendedName>
</protein>
<dbReference type="OrthoDB" id="3255669at2"/>
<dbReference type="RefSeq" id="WP_115868541.1">
    <property type="nucleotide sequence ID" value="NZ_QREG01000011.1"/>
</dbReference>
<proteinExistence type="predicted"/>
<evidence type="ECO:0000313" key="2">
    <source>
        <dbReference type="Proteomes" id="UP000256779"/>
    </source>
</evidence>
<evidence type="ECO:0000313" key="1">
    <source>
        <dbReference type="EMBL" id="RED98020.1"/>
    </source>
</evidence>
<accession>A0A3D9L523</accession>
<evidence type="ECO:0008006" key="3">
    <source>
        <dbReference type="Google" id="ProtNLM"/>
    </source>
</evidence>
<keyword evidence="2" id="KW-1185">Reference proteome</keyword>
<name>A0A3D9L523_MARFU</name>
<sequence>MSYIRPKVFLSQAQFTANHSIGINANPATTFSHLQELDFHHARITSWLFSLRKIQVPSALTAEGLAGTGFHLLENIPNHSLTLGLIGQFWKKEGNLQKFNPDNFDINHTAGFAKATWTFQLLELPSKKTLLTLQTRVQCMDENSLERFRKYWWLVKWISNFTRRELLLTLKQTIEKKN</sequence>
<reference evidence="1 2" key="1">
    <citation type="submission" date="2018-07" db="EMBL/GenBank/DDBJ databases">
        <title>Genomic Encyclopedia of Type Strains, Phase IV (KMG-IV): sequencing the most valuable type-strain genomes for metagenomic binning, comparative biology and taxonomic classification.</title>
        <authorList>
            <person name="Goeker M."/>
        </authorList>
    </citation>
    <scope>NUCLEOTIDE SEQUENCE [LARGE SCALE GENOMIC DNA]</scope>
    <source>
        <strain evidence="1 2">DSM 4134</strain>
    </source>
</reference>
<gene>
    <name evidence="1" type="ORF">C7460_111162</name>
</gene>
<comment type="caution">
    <text evidence="1">The sequence shown here is derived from an EMBL/GenBank/DDBJ whole genome shotgun (WGS) entry which is preliminary data.</text>
</comment>
<dbReference type="AlphaFoldDB" id="A0A3D9L523"/>
<dbReference type="Proteomes" id="UP000256779">
    <property type="component" value="Unassembled WGS sequence"/>
</dbReference>
<organism evidence="1 2">
    <name type="scientific">Marinoscillum furvescens DSM 4134</name>
    <dbReference type="NCBI Taxonomy" id="1122208"/>
    <lineage>
        <taxon>Bacteria</taxon>
        <taxon>Pseudomonadati</taxon>
        <taxon>Bacteroidota</taxon>
        <taxon>Cytophagia</taxon>
        <taxon>Cytophagales</taxon>
        <taxon>Reichenbachiellaceae</taxon>
        <taxon>Marinoscillum</taxon>
    </lineage>
</organism>